<dbReference type="HOGENOM" id="CLU_038686_1_0_11"/>
<dbReference type="KEGG" id="srt:Srot_1296"/>
<evidence type="ECO:0000313" key="4">
    <source>
        <dbReference type="EMBL" id="ADG97765.1"/>
    </source>
</evidence>
<sequence length="285" mass="30672">MTPKPSFELTISNFSGPFELLLDLISKRELDLTTLALAEVTDEFIAHTRKLGAQFAAEQGRHRPHDEDGASVASAAGEPKHSMATGDLGAVTEFLVIAATLLQLKAARLVPSGEPEDPEALALLEARDVLFAKLLQYRAYRAVSARFAEFMADSDRRFPAAPATVDEELRSAKARPASIGVGLAAFAKIAAEALAPKPVPEVATGHMHAKPVSVAEQAELLLGLLGGRSPGQWWDFTELVAQILGNKEMWVARFLAVLRLHGESKIEFEQQAPLAPLRLRAVAAA</sequence>
<dbReference type="InterPro" id="IPR003768">
    <property type="entry name" value="ScpA"/>
</dbReference>
<accession>D6ZFP1</accession>
<gene>
    <name evidence="4" type="ordered locus">Srot_1296</name>
</gene>
<organism evidence="4 5">
    <name type="scientific">Segniliparus rotundus (strain ATCC BAA-972 / CDC 1076 / CIP 108378 / DSM 44985 / JCM 13578)</name>
    <dbReference type="NCBI Taxonomy" id="640132"/>
    <lineage>
        <taxon>Bacteria</taxon>
        <taxon>Bacillati</taxon>
        <taxon>Actinomycetota</taxon>
        <taxon>Actinomycetes</taxon>
        <taxon>Mycobacteriales</taxon>
        <taxon>Segniliparaceae</taxon>
        <taxon>Segniliparus</taxon>
    </lineage>
</organism>
<dbReference type="STRING" id="640132.Srot_1296"/>
<dbReference type="Proteomes" id="UP000002247">
    <property type="component" value="Chromosome"/>
</dbReference>
<dbReference type="PANTHER" id="PTHR33969:SF2">
    <property type="entry name" value="SEGREGATION AND CONDENSATION PROTEIN A"/>
    <property type="match status" value="1"/>
</dbReference>
<feature type="region of interest" description="Disordered" evidence="3">
    <location>
        <begin position="56"/>
        <end position="79"/>
    </location>
</feature>
<proteinExistence type="predicted"/>
<dbReference type="PANTHER" id="PTHR33969">
    <property type="entry name" value="SEGREGATION AND CONDENSATION PROTEIN A"/>
    <property type="match status" value="1"/>
</dbReference>
<evidence type="ECO:0000256" key="1">
    <source>
        <dbReference type="ARBA" id="ARBA00022829"/>
    </source>
</evidence>
<feature type="compositionally biased region" description="Basic and acidic residues" evidence="3">
    <location>
        <begin position="59"/>
        <end position="68"/>
    </location>
</feature>
<dbReference type="GO" id="GO:0007059">
    <property type="term" value="P:chromosome segregation"/>
    <property type="evidence" value="ECO:0007669"/>
    <property type="project" value="UniProtKB-KW"/>
</dbReference>
<evidence type="ECO:0000256" key="2">
    <source>
        <dbReference type="ARBA" id="ARBA00044777"/>
    </source>
</evidence>
<keyword evidence="1" id="KW-0159">Chromosome partition</keyword>
<evidence type="ECO:0000313" key="5">
    <source>
        <dbReference type="Proteomes" id="UP000002247"/>
    </source>
</evidence>
<dbReference type="RefSeq" id="WP_013138219.1">
    <property type="nucleotide sequence ID" value="NC_014168.1"/>
</dbReference>
<keyword evidence="5" id="KW-1185">Reference proteome</keyword>
<dbReference type="EMBL" id="CP001958">
    <property type="protein sequence ID" value="ADG97765.1"/>
    <property type="molecule type" value="Genomic_DNA"/>
</dbReference>
<protein>
    <recommendedName>
        <fullName evidence="2">Segregation and condensation protein A</fullName>
    </recommendedName>
</protein>
<dbReference type="eggNOG" id="COG1354">
    <property type="taxonomic scope" value="Bacteria"/>
</dbReference>
<dbReference type="Pfam" id="PF02616">
    <property type="entry name" value="SMC_ScpA"/>
    <property type="match status" value="1"/>
</dbReference>
<reference evidence="4 5" key="1">
    <citation type="journal article" date="2010" name="Stand. Genomic Sci.">
        <title>Complete genome sequence of Segniliparus rotundus type strain (CDC 1076).</title>
        <authorList>
            <person name="Sikorski J."/>
            <person name="Lapidus A."/>
            <person name="Copeland A."/>
            <person name="Misra M."/>
            <person name="Glavina Del Rio T."/>
            <person name="Nolan M."/>
            <person name="Lucas S."/>
            <person name="Chen F."/>
            <person name="Tice H."/>
            <person name="Cheng J.F."/>
            <person name="Jando M."/>
            <person name="Schneider S."/>
            <person name="Bruce D."/>
            <person name="Goodwin L."/>
            <person name="Pitluck S."/>
            <person name="Liolios K."/>
            <person name="Mikhailova N."/>
            <person name="Pati A."/>
            <person name="Ivanova N."/>
            <person name="Mavromatis K."/>
            <person name="Chen A."/>
            <person name="Palaniappan K."/>
            <person name="Chertkov O."/>
            <person name="Land M."/>
            <person name="Hauser L."/>
            <person name="Chang Y.J."/>
            <person name="Jeffries C.D."/>
            <person name="Brettin T."/>
            <person name="Detter J.C."/>
            <person name="Han C."/>
            <person name="Rohde M."/>
            <person name="Goker M."/>
            <person name="Bristow J."/>
            <person name="Eisen J.A."/>
            <person name="Markowitz V."/>
            <person name="Hugenholtz P."/>
            <person name="Kyrpides N.C."/>
            <person name="Klenk H.P."/>
        </authorList>
    </citation>
    <scope>NUCLEOTIDE SEQUENCE [LARGE SCALE GENOMIC DNA]</scope>
    <source>
        <strain evidence="5">ATCC BAA-972 / CDC 1076 / CIP 108378 / DSM 44985 / JCM 13578</strain>
    </source>
</reference>
<dbReference type="Gene3D" id="6.10.250.2410">
    <property type="match status" value="1"/>
</dbReference>
<evidence type="ECO:0000256" key="3">
    <source>
        <dbReference type="SAM" id="MobiDB-lite"/>
    </source>
</evidence>
<name>D6ZFP1_SEGRD</name>
<dbReference type="AlphaFoldDB" id="D6ZFP1"/>